<evidence type="ECO:0000313" key="3">
    <source>
        <dbReference type="EMBL" id="GGK32147.1"/>
    </source>
</evidence>
<proteinExistence type="predicted"/>
<name>A0A917Q722_9HYPH</name>
<dbReference type="Pfam" id="PF14248">
    <property type="entry name" value="DUF4345"/>
    <property type="match status" value="1"/>
</dbReference>
<keyword evidence="2" id="KW-1133">Transmembrane helix</keyword>
<dbReference type="InterPro" id="IPR025597">
    <property type="entry name" value="DUF4345"/>
</dbReference>
<dbReference type="Proteomes" id="UP000600449">
    <property type="component" value="Unassembled WGS sequence"/>
</dbReference>
<keyword evidence="4" id="KW-1185">Reference proteome</keyword>
<sequence length="195" mass="20196">MSKGICPETLPPSATYLPLVKETETRVIEISTERRLLQGAILVAGCVPVLAGLAGVVTGTEFIGRGGGGIGASASASVPVESHVRYLSGLLLGIGLAFWAAVPRIEAHGRRVRLLAGIVVAGGLARLLGIVIDGPADIPMTAALAMELVVTPALALWQGRVARLWGPVVAATRVSRPRDRASSAPTRSREARSAR</sequence>
<feature type="transmembrane region" description="Helical" evidence="2">
    <location>
        <begin position="114"/>
        <end position="132"/>
    </location>
</feature>
<feature type="transmembrane region" description="Helical" evidence="2">
    <location>
        <begin position="40"/>
        <end position="63"/>
    </location>
</feature>
<reference evidence="3 4" key="1">
    <citation type="journal article" date="2014" name="Int. J. Syst. Evol. Microbiol.">
        <title>Complete genome sequence of Corynebacterium casei LMG S-19264T (=DSM 44701T), isolated from a smear-ripened cheese.</title>
        <authorList>
            <consortium name="US DOE Joint Genome Institute (JGI-PGF)"/>
            <person name="Walter F."/>
            <person name="Albersmeier A."/>
            <person name="Kalinowski J."/>
            <person name="Ruckert C."/>
        </authorList>
    </citation>
    <scope>NUCLEOTIDE SEQUENCE [LARGE SCALE GENOMIC DNA]</scope>
    <source>
        <strain evidence="3 4">CGMCC 1.9161</strain>
    </source>
</reference>
<protein>
    <recommendedName>
        <fullName evidence="5">DUF4345 domain-containing protein</fullName>
    </recommendedName>
</protein>
<evidence type="ECO:0000313" key="4">
    <source>
        <dbReference type="Proteomes" id="UP000600449"/>
    </source>
</evidence>
<gene>
    <name evidence="3" type="ORF">GCM10011322_18500</name>
</gene>
<keyword evidence="2" id="KW-0812">Transmembrane</keyword>
<keyword evidence="2" id="KW-0472">Membrane</keyword>
<feature type="transmembrane region" description="Helical" evidence="2">
    <location>
        <begin position="83"/>
        <end position="102"/>
    </location>
</feature>
<dbReference type="EMBL" id="BMMF01000005">
    <property type="protein sequence ID" value="GGK32147.1"/>
    <property type="molecule type" value="Genomic_DNA"/>
</dbReference>
<feature type="region of interest" description="Disordered" evidence="1">
    <location>
        <begin position="176"/>
        <end position="195"/>
    </location>
</feature>
<evidence type="ECO:0000256" key="2">
    <source>
        <dbReference type="SAM" id="Phobius"/>
    </source>
</evidence>
<evidence type="ECO:0000256" key="1">
    <source>
        <dbReference type="SAM" id="MobiDB-lite"/>
    </source>
</evidence>
<evidence type="ECO:0008006" key="5">
    <source>
        <dbReference type="Google" id="ProtNLM"/>
    </source>
</evidence>
<organism evidence="3 4">
    <name type="scientific">Salinarimonas ramus</name>
    <dbReference type="NCBI Taxonomy" id="690164"/>
    <lineage>
        <taxon>Bacteria</taxon>
        <taxon>Pseudomonadati</taxon>
        <taxon>Pseudomonadota</taxon>
        <taxon>Alphaproteobacteria</taxon>
        <taxon>Hyphomicrobiales</taxon>
        <taxon>Salinarimonadaceae</taxon>
        <taxon>Salinarimonas</taxon>
    </lineage>
</organism>
<accession>A0A917Q722</accession>
<comment type="caution">
    <text evidence="3">The sequence shown here is derived from an EMBL/GenBank/DDBJ whole genome shotgun (WGS) entry which is preliminary data.</text>
</comment>
<dbReference type="AlphaFoldDB" id="A0A917Q722"/>